<gene>
    <name evidence="3" type="ORF">F8O03_14250</name>
</gene>
<evidence type="ECO:0000256" key="2">
    <source>
        <dbReference type="SAM" id="MobiDB-lite"/>
    </source>
</evidence>
<dbReference type="OrthoDB" id="9815315at2"/>
<dbReference type="Proteomes" id="UP000490386">
    <property type="component" value="Unassembled WGS sequence"/>
</dbReference>
<feature type="compositionally biased region" description="Basic and acidic residues" evidence="2">
    <location>
        <begin position="1"/>
        <end position="14"/>
    </location>
</feature>
<proteinExistence type="inferred from homology"/>
<keyword evidence="4" id="KW-1185">Reference proteome</keyword>
<evidence type="ECO:0000256" key="1">
    <source>
        <dbReference type="HAMAP-Rule" id="MF_00761"/>
    </source>
</evidence>
<dbReference type="AlphaFoldDB" id="A0A7J5AYV6"/>
<dbReference type="EMBL" id="WBJX01000005">
    <property type="protein sequence ID" value="KAB1636735.1"/>
    <property type="molecule type" value="Genomic_DNA"/>
</dbReference>
<reference evidence="3 4" key="1">
    <citation type="submission" date="2019-09" db="EMBL/GenBank/DDBJ databases">
        <title>Phylogeny of genus Pseudoclavibacter and closely related genus.</title>
        <authorList>
            <person name="Li Y."/>
        </authorList>
    </citation>
    <scope>NUCLEOTIDE SEQUENCE [LARGE SCALE GENOMIC DNA]</scope>
    <source>
        <strain evidence="3 4">THG-MD12</strain>
    </source>
</reference>
<sequence>MPDAPAEVRPEARAPEQLQESGAQASARADLTRIRAEEAELIFTRFSRDDAWRLGSRMREAAAARSLPVVIGIVVGQQRVFHAALDGAVPDNDAWLERKTRAVLHFEQSSLGVGALFRSLGRVYEQEARLDPTEVAANGGVFPVRIEGVGVVGAVGVSGLPQVEDHAFVVEQLREFLAEA</sequence>
<dbReference type="InterPro" id="IPR038084">
    <property type="entry name" value="PduO/GlcC-like_sf"/>
</dbReference>
<accession>A0A7J5AYV6</accession>
<protein>
    <recommendedName>
        <fullName evidence="1">UPF0303 protein F8O03_14250</fullName>
    </recommendedName>
</protein>
<dbReference type="SUPFAM" id="SSF143744">
    <property type="entry name" value="GlcG-like"/>
    <property type="match status" value="1"/>
</dbReference>
<dbReference type="InterPro" id="IPR010371">
    <property type="entry name" value="YBR137W-like"/>
</dbReference>
<name>A0A7J5AYV6_9MICO</name>
<dbReference type="Gene3D" id="3.30.450.150">
    <property type="entry name" value="Haem-degrading domain"/>
    <property type="match status" value="1"/>
</dbReference>
<dbReference type="PIRSF" id="PIRSF008757">
    <property type="entry name" value="UCP008757"/>
    <property type="match status" value="1"/>
</dbReference>
<evidence type="ECO:0000313" key="4">
    <source>
        <dbReference type="Proteomes" id="UP000490386"/>
    </source>
</evidence>
<dbReference type="Pfam" id="PF03928">
    <property type="entry name" value="HbpS-like"/>
    <property type="match status" value="1"/>
</dbReference>
<comment type="similarity">
    <text evidence="1">Belongs to the UPF0303 family.</text>
</comment>
<dbReference type="PANTHER" id="PTHR28255:SF1">
    <property type="entry name" value="UPF0303 PROTEIN YBR137W"/>
    <property type="match status" value="1"/>
</dbReference>
<feature type="region of interest" description="Disordered" evidence="2">
    <location>
        <begin position="1"/>
        <end position="26"/>
    </location>
</feature>
<dbReference type="HAMAP" id="MF_00761">
    <property type="entry name" value="UPF0303"/>
    <property type="match status" value="1"/>
</dbReference>
<dbReference type="InterPro" id="IPR005624">
    <property type="entry name" value="PduO/GlcC-like"/>
</dbReference>
<dbReference type="PANTHER" id="PTHR28255">
    <property type="match status" value="1"/>
</dbReference>
<dbReference type="RefSeq" id="WP_151424458.1">
    <property type="nucleotide sequence ID" value="NZ_WBJX01000005.1"/>
</dbReference>
<organism evidence="3 4">
    <name type="scientific">Pseudoclavibacter terrae</name>
    <dbReference type="NCBI Taxonomy" id="1530195"/>
    <lineage>
        <taxon>Bacteria</taxon>
        <taxon>Bacillati</taxon>
        <taxon>Actinomycetota</taxon>
        <taxon>Actinomycetes</taxon>
        <taxon>Micrococcales</taxon>
        <taxon>Microbacteriaceae</taxon>
        <taxon>Pseudoclavibacter</taxon>
    </lineage>
</organism>
<evidence type="ECO:0000313" key="3">
    <source>
        <dbReference type="EMBL" id="KAB1636735.1"/>
    </source>
</evidence>
<dbReference type="NCBIfam" id="NF002696">
    <property type="entry name" value="PRK02487.1-5"/>
    <property type="match status" value="1"/>
</dbReference>
<comment type="caution">
    <text evidence="3">The sequence shown here is derived from an EMBL/GenBank/DDBJ whole genome shotgun (WGS) entry which is preliminary data.</text>
</comment>